<evidence type="ECO:0000313" key="3">
    <source>
        <dbReference type="Proteomes" id="UP000682358"/>
    </source>
</evidence>
<evidence type="ECO:0000313" key="2">
    <source>
        <dbReference type="EMBL" id="QWQ20683.2"/>
    </source>
</evidence>
<evidence type="ECO:0000313" key="1">
    <source>
        <dbReference type="EMBL" id="QWQ19365.2"/>
    </source>
</evidence>
<dbReference type="InterPro" id="IPR009734">
    <property type="entry name" value="Myoviridae_GpU"/>
</dbReference>
<sequence length="151" mass="16828">MAMAALGLFVFQLNTTPYQMMQINQKYRYGVNNRVGKRPAVQFIGLDNDDITLSGSLFPSLTGGRLSLLVLEQMAETGKAWSLIDGSGTIYGMFVIEEITQSKSIFFADGSTRKIDFTLKLKRTDESLSQMFGDLGQQLNDIRGALPLWVF</sequence>
<dbReference type="InterPro" id="IPR016912">
    <property type="entry name" value="Phage_P2_GpU"/>
</dbReference>
<name>A0AAJ4NGJ6_PRORE</name>
<reference evidence="1" key="1">
    <citation type="submission" date="2021-06" db="EMBL/GenBank/DDBJ databases">
        <title>Emergence of genetically related NDM-1-producing Providencia rettgeri strains in Argentina.</title>
        <authorList>
            <person name="Pasteran F."/>
            <person name="Meo A."/>
            <person name="Gomez S."/>
            <person name="Derdoy L."/>
            <person name="Albronoz E."/>
            <person name="Faccone D."/>
            <person name="Guerriero L."/>
            <person name="Archuby D."/>
            <person name="Tarzia A."/>
            <person name="Lopez M."/>
            <person name="Corso A."/>
        </authorList>
    </citation>
    <scope>NUCLEOTIDE SEQUENCE</scope>
    <source>
        <strain evidence="1">PreM15628</strain>
    </source>
</reference>
<proteinExistence type="predicted"/>
<dbReference type="AlphaFoldDB" id="A0AAJ4NGJ6"/>
<dbReference type="EMBL" id="CP076405">
    <property type="protein sequence ID" value="QWQ19365.2"/>
    <property type="molecule type" value="Genomic_DNA"/>
</dbReference>
<dbReference type="EMBL" id="CP076405">
    <property type="protein sequence ID" value="QWQ20683.2"/>
    <property type="molecule type" value="Genomic_DNA"/>
</dbReference>
<dbReference type="Proteomes" id="UP000682358">
    <property type="component" value="Chromosome"/>
</dbReference>
<gene>
    <name evidence="1" type="ORF">KOF27_12015</name>
    <name evidence="2" type="ORF">KOF27_19335</name>
</gene>
<accession>A0AAJ4NGJ6</accession>
<organism evidence="1 3">
    <name type="scientific">Providencia rettgeri</name>
    <dbReference type="NCBI Taxonomy" id="587"/>
    <lineage>
        <taxon>Bacteria</taxon>
        <taxon>Pseudomonadati</taxon>
        <taxon>Pseudomonadota</taxon>
        <taxon>Gammaproteobacteria</taxon>
        <taxon>Enterobacterales</taxon>
        <taxon>Morganellaceae</taxon>
        <taxon>Providencia</taxon>
    </lineage>
</organism>
<protein>
    <submittedName>
        <fullName evidence="1">Phage tail protein</fullName>
    </submittedName>
</protein>
<dbReference type="Pfam" id="PF06995">
    <property type="entry name" value="Phage_P2_GpU"/>
    <property type="match status" value="1"/>
</dbReference>
<dbReference type="PIRSF" id="PIRSF029208">
    <property type="entry name" value="Phage_tail_GPU"/>
    <property type="match status" value="1"/>
</dbReference>